<gene>
    <name evidence="1" type="ORF">NDU88_003533</name>
</gene>
<dbReference type="EMBL" id="JANPWB010000006">
    <property type="protein sequence ID" value="KAJ1178286.1"/>
    <property type="molecule type" value="Genomic_DNA"/>
</dbReference>
<proteinExistence type="predicted"/>
<evidence type="ECO:0000313" key="2">
    <source>
        <dbReference type="Proteomes" id="UP001066276"/>
    </source>
</evidence>
<dbReference type="AlphaFoldDB" id="A0AAV7TQ23"/>
<reference evidence="1" key="1">
    <citation type="journal article" date="2022" name="bioRxiv">
        <title>Sequencing and chromosome-scale assembly of the giantPleurodeles waltlgenome.</title>
        <authorList>
            <person name="Brown T."/>
            <person name="Elewa A."/>
            <person name="Iarovenko S."/>
            <person name="Subramanian E."/>
            <person name="Araus A.J."/>
            <person name="Petzold A."/>
            <person name="Susuki M."/>
            <person name="Suzuki K.-i.T."/>
            <person name="Hayashi T."/>
            <person name="Toyoda A."/>
            <person name="Oliveira C."/>
            <person name="Osipova E."/>
            <person name="Leigh N.D."/>
            <person name="Simon A."/>
            <person name="Yun M.H."/>
        </authorList>
    </citation>
    <scope>NUCLEOTIDE SEQUENCE</scope>
    <source>
        <strain evidence="1">20211129_DDA</strain>
        <tissue evidence="1">Liver</tissue>
    </source>
</reference>
<organism evidence="1 2">
    <name type="scientific">Pleurodeles waltl</name>
    <name type="common">Iberian ribbed newt</name>
    <dbReference type="NCBI Taxonomy" id="8319"/>
    <lineage>
        <taxon>Eukaryota</taxon>
        <taxon>Metazoa</taxon>
        <taxon>Chordata</taxon>
        <taxon>Craniata</taxon>
        <taxon>Vertebrata</taxon>
        <taxon>Euteleostomi</taxon>
        <taxon>Amphibia</taxon>
        <taxon>Batrachia</taxon>
        <taxon>Caudata</taxon>
        <taxon>Salamandroidea</taxon>
        <taxon>Salamandridae</taxon>
        <taxon>Pleurodelinae</taxon>
        <taxon>Pleurodeles</taxon>
    </lineage>
</organism>
<name>A0AAV7TQ23_PLEWA</name>
<sequence>MHSIFMVIARVSFGPRVRLPEEAWRRVKAVNRSAAALPPGSTLGFTVQNKYILLSDYQAPPTVLSGLYDDT</sequence>
<keyword evidence="2" id="KW-1185">Reference proteome</keyword>
<accession>A0AAV7TQ23</accession>
<comment type="caution">
    <text evidence="1">The sequence shown here is derived from an EMBL/GenBank/DDBJ whole genome shotgun (WGS) entry which is preliminary data.</text>
</comment>
<dbReference type="Proteomes" id="UP001066276">
    <property type="component" value="Chromosome 3_2"/>
</dbReference>
<evidence type="ECO:0000313" key="1">
    <source>
        <dbReference type="EMBL" id="KAJ1178286.1"/>
    </source>
</evidence>
<protein>
    <submittedName>
        <fullName evidence="1">Uncharacterized protein</fullName>
    </submittedName>
</protein>